<dbReference type="SUPFAM" id="SSF52096">
    <property type="entry name" value="ClpP/crotonase"/>
    <property type="match status" value="1"/>
</dbReference>
<sequence length="508" mass="55287">TTPTTPDEPTWEAGVYEDASNFIARCETPRTGIDPFTGEDYPDTEGSALEEKLWLRSWTNNTYLWYDEVDDNPPEDFTVEAYFAQLKTNGVTPTGSAKDNFHFSQPTDEYNTLAQTGVTSSYGFSWEFVSSTPPRQLVVRYTEPGSPAALAVIPRGASLLRVNGIDFVNDNTQAGVDALNDALFPAESGQSSTFDFELADGSVLTETLTSEDIVVSPVQNTKVLDTEIGKVGYFQFNTFNRTAQDDLIASFETFIDENITELVIDLRYNGGGLLALASQLSYMIAGPNQTNGMTFETLQFNDKHPDYDPISGNEIQPTPFYQYEIDYNAGVFINTLLPSVSLSKVYVITTDSTCSASEAVINALRGIDVEVVQIGSATCGKPYGFYPTDNCGTTYFTIQFQGVNAKGFGDYADGFIPSSSPNFDFELPGCTVSDDFSAALGDPEEAMLSTALAHSATGSCPAVTVSSTSQLQNNSLGRDDGLSIKRPNELKSSIFLHNKISTPIRQPE</sequence>
<reference evidence="2 3" key="1">
    <citation type="journal article" date="2018" name="Nat. Biotechnol.">
        <title>A standardized bacterial taxonomy based on genome phylogeny substantially revises the tree of life.</title>
        <authorList>
            <person name="Parks D.H."/>
            <person name="Chuvochina M."/>
            <person name="Waite D.W."/>
            <person name="Rinke C."/>
            <person name="Skarshewski A."/>
            <person name="Chaumeil P.A."/>
            <person name="Hugenholtz P."/>
        </authorList>
    </citation>
    <scope>NUCLEOTIDE SEQUENCE [LARGE SCALE GENOMIC DNA]</scope>
    <source>
        <strain evidence="2">UBA11621</strain>
    </source>
</reference>
<dbReference type="PANTHER" id="PTHR32060">
    <property type="entry name" value="TAIL-SPECIFIC PROTEASE"/>
    <property type="match status" value="1"/>
</dbReference>
<dbReference type="InterPro" id="IPR036034">
    <property type="entry name" value="PDZ_sf"/>
</dbReference>
<dbReference type="GO" id="GO:0006508">
    <property type="term" value="P:proteolysis"/>
    <property type="evidence" value="ECO:0007669"/>
    <property type="project" value="InterPro"/>
</dbReference>
<dbReference type="InterPro" id="IPR029045">
    <property type="entry name" value="ClpP/crotonase-like_dom_sf"/>
</dbReference>
<dbReference type="GO" id="GO:0008236">
    <property type="term" value="F:serine-type peptidase activity"/>
    <property type="evidence" value="ECO:0007669"/>
    <property type="project" value="InterPro"/>
</dbReference>
<comment type="caution">
    <text evidence="2">The sequence shown here is derived from an EMBL/GenBank/DDBJ whole genome shotgun (WGS) entry which is preliminary data.</text>
</comment>
<gene>
    <name evidence="2" type="ORF">DEB45_05485</name>
</gene>
<dbReference type="InterPro" id="IPR005151">
    <property type="entry name" value="Tail-specific_protease"/>
</dbReference>
<dbReference type="CDD" id="cd07561">
    <property type="entry name" value="Peptidase_S41_CPP_like"/>
    <property type="match status" value="1"/>
</dbReference>
<dbReference type="Gene3D" id="3.90.226.10">
    <property type="entry name" value="2-enoyl-CoA Hydratase, Chain A, domain 1"/>
    <property type="match status" value="1"/>
</dbReference>
<dbReference type="Gene3D" id="3.30.750.170">
    <property type="match status" value="1"/>
</dbReference>
<evidence type="ECO:0000259" key="1">
    <source>
        <dbReference type="Pfam" id="PF03572"/>
    </source>
</evidence>
<evidence type="ECO:0000313" key="2">
    <source>
        <dbReference type="EMBL" id="HBU50695.1"/>
    </source>
</evidence>
<name>A0A358DYE0_9ALTE</name>
<evidence type="ECO:0000313" key="3">
    <source>
        <dbReference type="Proteomes" id="UP000264779"/>
    </source>
</evidence>
<dbReference type="GO" id="GO:0030288">
    <property type="term" value="C:outer membrane-bounded periplasmic space"/>
    <property type="evidence" value="ECO:0007669"/>
    <property type="project" value="TreeGrafter"/>
</dbReference>
<dbReference type="Gene3D" id="2.30.42.10">
    <property type="match status" value="1"/>
</dbReference>
<dbReference type="EMBL" id="DONK01000081">
    <property type="protein sequence ID" value="HBU50695.1"/>
    <property type="molecule type" value="Genomic_DNA"/>
</dbReference>
<dbReference type="Pfam" id="PF03572">
    <property type="entry name" value="Peptidase_S41"/>
    <property type="match status" value="1"/>
</dbReference>
<dbReference type="PANTHER" id="PTHR32060:SF30">
    <property type="entry name" value="CARBOXY-TERMINAL PROCESSING PROTEASE CTPA"/>
    <property type="match status" value="1"/>
</dbReference>
<dbReference type="AlphaFoldDB" id="A0A358DYE0"/>
<dbReference type="GO" id="GO:0004175">
    <property type="term" value="F:endopeptidase activity"/>
    <property type="evidence" value="ECO:0007669"/>
    <property type="project" value="TreeGrafter"/>
</dbReference>
<feature type="non-terminal residue" evidence="2">
    <location>
        <position position="1"/>
    </location>
</feature>
<organism evidence="2 3">
    <name type="scientific">Alteromonas australica</name>
    <dbReference type="NCBI Taxonomy" id="589873"/>
    <lineage>
        <taxon>Bacteria</taxon>
        <taxon>Pseudomonadati</taxon>
        <taxon>Pseudomonadota</taxon>
        <taxon>Gammaproteobacteria</taxon>
        <taxon>Alteromonadales</taxon>
        <taxon>Alteromonadaceae</taxon>
        <taxon>Alteromonas/Salinimonas group</taxon>
        <taxon>Alteromonas</taxon>
    </lineage>
</organism>
<dbReference type="GO" id="GO:0007165">
    <property type="term" value="P:signal transduction"/>
    <property type="evidence" value="ECO:0007669"/>
    <property type="project" value="TreeGrafter"/>
</dbReference>
<protein>
    <submittedName>
        <fullName evidence="2">Peptidase</fullName>
    </submittedName>
</protein>
<proteinExistence type="predicted"/>
<feature type="domain" description="Tail specific protease" evidence="1">
    <location>
        <begin position="230"/>
        <end position="381"/>
    </location>
</feature>
<dbReference type="SUPFAM" id="SSF50156">
    <property type="entry name" value="PDZ domain-like"/>
    <property type="match status" value="1"/>
</dbReference>
<dbReference type="Proteomes" id="UP000264779">
    <property type="component" value="Unassembled WGS sequence"/>
</dbReference>
<accession>A0A358DYE0</accession>